<keyword evidence="1" id="KW-0472">Membrane</keyword>
<gene>
    <name evidence="2" type="ORF">DHL47_09920</name>
</gene>
<reference evidence="2 3" key="1">
    <citation type="submission" date="2018-05" db="EMBL/GenBank/DDBJ databases">
        <title>Draft genome sequence of Streptococcus panodentis CCUG 70867T.</title>
        <authorList>
            <person name="Salva-Serra F."/>
            <person name="Mendez V."/>
            <person name="Jaen-Luchoro D."/>
            <person name="Gonzales-Siles L."/>
            <person name="Karlsson R."/>
            <person name="Engstrom-Jakobsson H."/>
            <person name="Busquets A."/>
            <person name="Gomila M."/>
            <person name="Pineiro-Iglesias B."/>
            <person name="Bennasar-Figueras A."/>
            <person name="Seeger M."/>
            <person name="Moore E."/>
        </authorList>
    </citation>
    <scope>NUCLEOTIDE SEQUENCE [LARGE SCALE GENOMIC DNA]</scope>
    <source>
        <strain evidence="2 3">CCUG 70867</strain>
    </source>
</reference>
<sequence length="61" mass="7166">MNENKQKIVPFDKKLVLRYHIVRAPLFEVGSFLILGSYFLFYKSFQKTAFPICRFTGSEDS</sequence>
<dbReference type="Proteomes" id="UP001519349">
    <property type="component" value="Unassembled WGS sequence"/>
</dbReference>
<keyword evidence="1" id="KW-1133">Transmembrane helix</keyword>
<evidence type="ECO:0008006" key="4">
    <source>
        <dbReference type="Google" id="ProtNLM"/>
    </source>
</evidence>
<accession>A0ABS5AYG7</accession>
<keyword evidence="1" id="KW-0812">Transmembrane</keyword>
<feature type="transmembrane region" description="Helical" evidence="1">
    <location>
        <begin position="21"/>
        <end position="41"/>
    </location>
</feature>
<evidence type="ECO:0000313" key="2">
    <source>
        <dbReference type="EMBL" id="MBP2621625.1"/>
    </source>
</evidence>
<dbReference type="EMBL" id="QFAY01000021">
    <property type="protein sequence ID" value="MBP2621625.1"/>
    <property type="molecule type" value="Genomic_DNA"/>
</dbReference>
<comment type="caution">
    <text evidence="2">The sequence shown here is derived from an EMBL/GenBank/DDBJ whole genome shotgun (WGS) entry which is preliminary data.</text>
</comment>
<keyword evidence="3" id="KW-1185">Reference proteome</keyword>
<organism evidence="2 3">
    <name type="scientific">Streptococcus panodentis</name>
    <dbReference type="NCBI Taxonomy" id="1581472"/>
    <lineage>
        <taxon>Bacteria</taxon>
        <taxon>Bacillati</taxon>
        <taxon>Bacillota</taxon>
        <taxon>Bacilli</taxon>
        <taxon>Lactobacillales</taxon>
        <taxon>Streptococcaceae</taxon>
        <taxon>Streptococcus</taxon>
    </lineage>
</organism>
<proteinExistence type="predicted"/>
<evidence type="ECO:0000256" key="1">
    <source>
        <dbReference type="SAM" id="Phobius"/>
    </source>
</evidence>
<protein>
    <recommendedName>
        <fullName evidence="4">PrgI family protein</fullName>
    </recommendedName>
</protein>
<evidence type="ECO:0000313" key="3">
    <source>
        <dbReference type="Proteomes" id="UP001519349"/>
    </source>
</evidence>
<name>A0ABS5AYG7_9STRE</name>